<evidence type="ECO:0000256" key="2">
    <source>
        <dbReference type="ARBA" id="ARBA00022980"/>
    </source>
</evidence>
<dbReference type="SUPFAM" id="SSF55282">
    <property type="entry name" value="RL5-like"/>
    <property type="match status" value="1"/>
</dbReference>
<dbReference type="AlphaFoldDB" id="A0A679C9T2"/>
<dbReference type="PANTHER" id="PTHR11994">
    <property type="entry name" value="60S RIBOSOMAL PROTEIN L11-RELATED"/>
    <property type="match status" value="1"/>
</dbReference>
<dbReference type="InterPro" id="IPR020929">
    <property type="entry name" value="Ribosomal_uL5_CS"/>
</dbReference>
<dbReference type="InterPro" id="IPR022803">
    <property type="entry name" value="Ribosomal_uL5_dom_sf"/>
</dbReference>
<dbReference type="PROSITE" id="PS00358">
    <property type="entry name" value="RIBOSOMAL_L5"/>
    <property type="match status" value="1"/>
</dbReference>
<dbReference type="HAMAP" id="MF_01333_B">
    <property type="entry name" value="Ribosomal_uL5_B"/>
    <property type="match status" value="1"/>
</dbReference>
<dbReference type="Pfam" id="PF00281">
    <property type="entry name" value="Ribosomal_L5"/>
    <property type="match status" value="1"/>
</dbReference>
<dbReference type="NCBIfam" id="NF000585">
    <property type="entry name" value="PRK00010.1"/>
    <property type="match status" value="1"/>
</dbReference>
<accession>A0A679C9T2</accession>
<dbReference type="PIRSF" id="PIRSF002161">
    <property type="entry name" value="Ribosomal_L5"/>
    <property type="match status" value="1"/>
</dbReference>
<reference evidence="7" key="1">
    <citation type="journal article" date="2020" name="Genome Biol. Evol.">
        <title>Comparative plastid genomics of Cryptomonas species reveals fine-scale genomic responses to loss of photosynthesis.</title>
        <authorList>
            <person name="Tanifuji G."/>
            <person name="Kamikawa R."/>
            <person name="Moore C.E."/>
            <person name="Mills T."/>
            <person name="Onodera N.T."/>
            <person name="Kashiyama Y."/>
            <person name="Archibald J.M."/>
            <person name="Inagaki Y."/>
            <person name="Hashimoto T."/>
        </authorList>
    </citation>
    <scope>NUCLEOTIDE SEQUENCE</scope>
    <source>
        <strain evidence="7">CCAC 1634 B</strain>
    </source>
</reference>
<geneLocation type="plastid" evidence="7"/>
<dbReference type="Gene3D" id="3.30.1440.10">
    <property type="match status" value="1"/>
</dbReference>
<gene>
    <name evidence="7" type="primary">rpl5</name>
    <name evidence="7" type="ORF">CryM1634B_p040</name>
</gene>
<dbReference type="GO" id="GO:1990904">
    <property type="term" value="C:ribonucleoprotein complex"/>
    <property type="evidence" value="ECO:0007669"/>
    <property type="project" value="UniProtKB-KW"/>
</dbReference>
<comment type="similarity">
    <text evidence="1 4">Belongs to the universal ribosomal protein uL5 family.</text>
</comment>
<dbReference type="EMBL" id="LC484193">
    <property type="protein sequence ID" value="BBK20472.1"/>
    <property type="molecule type" value="Genomic_DNA"/>
</dbReference>
<evidence type="ECO:0000313" key="7">
    <source>
        <dbReference type="EMBL" id="BBK20472.1"/>
    </source>
</evidence>
<proteinExistence type="inferred from homology"/>
<evidence type="ECO:0000256" key="4">
    <source>
        <dbReference type="RuleBase" id="RU003930"/>
    </source>
</evidence>
<protein>
    <submittedName>
        <fullName evidence="7">Ribosomal protein L5</fullName>
    </submittedName>
</protein>
<dbReference type="InterPro" id="IPR031309">
    <property type="entry name" value="Ribosomal_uL5_C"/>
</dbReference>
<dbReference type="InterPro" id="IPR020930">
    <property type="entry name" value="Ribosomal_uL5_bac-type"/>
</dbReference>
<evidence type="ECO:0000256" key="1">
    <source>
        <dbReference type="ARBA" id="ARBA00008553"/>
    </source>
</evidence>
<keyword evidence="2 4" id="KW-0689">Ribosomal protein</keyword>
<name>A0A679C9T2_9CRYP</name>
<dbReference type="FunFam" id="3.30.1440.10:FF:000001">
    <property type="entry name" value="50S ribosomal protein L5"/>
    <property type="match status" value="1"/>
</dbReference>
<evidence type="ECO:0000259" key="6">
    <source>
        <dbReference type="Pfam" id="PF00673"/>
    </source>
</evidence>
<feature type="domain" description="Large ribosomal subunit protein uL5 C-terminal" evidence="6">
    <location>
        <begin position="85"/>
        <end position="178"/>
    </location>
</feature>
<organism evidence="7">
    <name type="scientific">Cryptomonas sp. CCAC 1634B</name>
    <dbReference type="NCBI Taxonomy" id="2051848"/>
    <lineage>
        <taxon>Eukaryota</taxon>
        <taxon>Cryptophyceae</taxon>
        <taxon>Cryptomonadales</taxon>
        <taxon>Cryptomonadaceae</taxon>
        <taxon>Cryptomonas</taxon>
    </lineage>
</organism>
<dbReference type="Pfam" id="PF00673">
    <property type="entry name" value="Ribosomal_L5_C"/>
    <property type="match status" value="1"/>
</dbReference>
<keyword evidence="7" id="KW-0934">Plastid</keyword>
<feature type="domain" description="Large ribosomal subunit protein uL5 N-terminal" evidence="5">
    <location>
        <begin position="25"/>
        <end position="81"/>
    </location>
</feature>
<dbReference type="GO" id="GO:0005840">
    <property type="term" value="C:ribosome"/>
    <property type="evidence" value="ECO:0007669"/>
    <property type="project" value="UniProtKB-KW"/>
</dbReference>
<sequence length="181" mass="20500">MNQALKTHYKDTVIPFLMQRFHYKNIHEVPKLVKITINRGLGEASKNKKSLDSSLQELAYITGQQPVVTRAKKSIASFKVREGMPVGVMVTLRNYVMYSFLERLIHLSLPRIRDFKGLTVKSFDGRGNYNLGIKEQLIFPEIEYDAVDTVRGVDISITTTANTHPEGIALLKAMGMPFNDN</sequence>
<dbReference type="GO" id="GO:0006412">
    <property type="term" value="P:translation"/>
    <property type="evidence" value="ECO:0007669"/>
    <property type="project" value="InterPro"/>
</dbReference>
<dbReference type="InterPro" id="IPR002132">
    <property type="entry name" value="Ribosomal_uL5"/>
</dbReference>
<evidence type="ECO:0000256" key="3">
    <source>
        <dbReference type="ARBA" id="ARBA00023274"/>
    </source>
</evidence>
<dbReference type="GO" id="GO:0003735">
    <property type="term" value="F:structural constituent of ribosome"/>
    <property type="evidence" value="ECO:0007669"/>
    <property type="project" value="InterPro"/>
</dbReference>
<keyword evidence="3 4" id="KW-0687">Ribonucleoprotein</keyword>
<dbReference type="InterPro" id="IPR031310">
    <property type="entry name" value="Ribosomal_uL5_N"/>
</dbReference>
<evidence type="ECO:0000259" key="5">
    <source>
        <dbReference type="Pfam" id="PF00281"/>
    </source>
</evidence>